<reference evidence="11" key="2">
    <citation type="submission" date="2022-06" db="UniProtKB">
        <authorList>
            <consortium name="EnsemblMetazoa"/>
        </authorList>
    </citation>
    <scope>IDENTIFICATION</scope>
    <source>
        <strain evidence="11">PS312</strain>
    </source>
</reference>
<evidence type="ECO:0000256" key="5">
    <source>
        <dbReference type="ARBA" id="ARBA00022692"/>
    </source>
</evidence>
<dbReference type="OrthoDB" id="6086505at2759"/>
<dbReference type="InterPro" id="IPR029044">
    <property type="entry name" value="Nucleotide-diphossugar_trans"/>
</dbReference>
<evidence type="ECO:0000256" key="7">
    <source>
        <dbReference type="ARBA" id="ARBA00022989"/>
    </source>
</evidence>
<keyword evidence="8 10" id="KW-0333">Golgi apparatus</keyword>
<comment type="subcellular location">
    <subcellularLocation>
        <location evidence="1 10">Golgi apparatus membrane</location>
        <topology evidence="1 10">Single-pass type II membrane protein</topology>
    </subcellularLocation>
</comment>
<name>A0A2A6BUG6_PRIPA</name>
<dbReference type="Proteomes" id="UP000005239">
    <property type="component" value="Unassembled WGS sequence"/>
</dbReference>
<evidence type="ECO:0000256" key="9">
    <source>
        <dbReference type="ARBA" id="ARBA00023136"/>
    </source>
</evidence>
<keyword evidence="7" id="KW-1133">Transmembrane helix</keyword>
<comment type="similarity">
    <text evidence="2 10">Belongs to the glycosyltransferase 31 family.</text>
</comment>
<dbReference type="Pfam" id="PF01762">
    <property type="entry name" value="Galactosyl_T"/>
    <property type="match status" value="1"/>
</dbReference>
<dbReference type="InterPro" id="IPR002659">
    <property type="entry name" value="Glyco_trans_31"/>
</dbReference>
<evidence type="ECO:0000313" key="12">
    <source>
        <dbReference type="Proteomes" id="UP000005239"/>
    </source>
</evidence>
<organism evidence="11 12">
    <name type="scientific">Pristionchus pacificus</name>
    <name type="common">Parasitic nematode worm</name>
    <dbReference type="NCBI Taxonomy" id="54126"/>
    <lineage>
        <taxon>Eukaryota</taxon>
        <taxon>Metazoa</taxon>
        <taxon>Ecdysozoa</taxon>
        <taxon>Nematoda</taxon>
        <taxon>Chromadorea</taxon>
        <taxon>Rhabditida</taxon>
        <taxon>Rhabditina</taxon>
        <taxon>Diplogasteromorpha</taxon>
        <taxon>Diplogasteroidea</taxon>
        <taxon>Neodiplogasteridae</taxon>
        <taxon>Pristionchus</taxon>
    </lineage>
</organism>
<dbReference type="EC" id="2.4.1.-" evidence="10"/>
<protein>
    <recommendedName>
        <fullName evidence="10">Hexosyltransferase</fullName>
        <ecNumber evidence="10">2.4.1.-</ecNumber>
    </recommendedName>
</protein>
<dbReference type="EnsemblMetazoa" id="PPA43336.1">
    <property type="protein sequence ID" value="PPA43336.1"/>
    <property type="gene ID" value="WBGene00281705"/>
</dbReference>
<dbReference type="SUPFAM" id="SSF53448">
    <property type="entry name" value="Nucleotide-diphospho-sugar transferases"/>
    <property type="match status" value="1"/>
</dbReference>
<proteinExistence type="inferred from homology"/>
<evidence type="ECO:0000256" key="6">
    <source>
        <dbReference type="ARBA" id="ARBA00022968"/>
    </source>
</evidence>
<evidence type="ECO:0000256" key="4">
    <source>
        <dbReference type="ARBA" id="ARBA00022679"/>
    </source>
</evidence>
<dbReference type="Gene3D" id="3.90.550.50">
    <property type="match status" value="1"/>
</dbReference>
<gene>
    <name evidence="11" type="primary">WBGene00281705</name>
</gene>
<keyword evidence="9" id="KW-0472">Membrane</keyword>
<evidence type="ECO:0000256" key="8">
    <source>
        <dbReference type="ARBA" id="ARBA00023034"/>
    </source>
</evidence>
<keyword evidence="3 10" id="KW-0328">Glycosyltransferase</keyword>
<accession>A0A2A6BUG6</accession>
<dbReference type="GO" id="GO:0016758">
    <property type="term" value="F:hexosyltransferase activity"/>
    <property type="evidence" value="ECO:0007669"/>
    <property type="project" value="InterPro"/>
</dbReference>
<evidence type="ECO:0000313" key="11">
    <source>
        <dbReference type="EnsemblMetazoa" id="PPA43336.1"/>
    </source>
</evidence>
<evidence type="ECO:0000256" key="10">
    <source>
        <dbReference type="RuleBase" id="RU363063"/>
    </source>
</evidence>
<keyword evidence="4" id="KW-0808">Transferase</keyword>
<evidence type="ECO:0000256" key="2">
    <source>
        <dbReference type="ARBA" id="ARBA00008661"/>
    </source>
</evidence>
<dbReference type="PANTHER" id="PTHR11214">
    <property type="entry name" value="BETA-1,3-N-ACETYLGLUCOSAMINYLTRANSFERASE"/>
    <property type="match status" value="1"/>
</dbReference>
<dbReference type="GO" id="GO:0000139">
    <property type="term" value="C:Golgi membrane"/>
    <property type="evidence" value="ECO:0007669"/>
    <property type="project" value="UniProtKB-SubCell"/>
</dbReference>
<dbReference type="PANTHER" id="PTHR11214:SF391">
    <property type="entry name" value="BETA-1,3-GALACTOSYLTRANSFERASE BRE-2-RELATED"/>
    <property type="match status" value="1"/>
</dbReference>
<keyword evidence="5" id="KW-0812">Transmembrane</keyword>
<dbReference type="AlphaFoldDB" id="A0A2A6BUG6"/>
<reference evidence="12" key="1">
    <citation type="journal article" date="2008" name="Nat. Genet.">
        <title>The Pristionchus pacificus genome provides a unique perspective on nematode lifestyle and parasitism.</title>
        <authorList>
            <person name="Dieterich C."/>
            <person name="Clifton S.W."/>
            <person name="Schuster L.N."/>
            <person name="Chinwalla A."/>
            <person name="Delehaunty K."/>
            <person name="Dinkelacker I."/>
            <person name="Fulton L."/>
            <person name="Fulton R."/>
            <person name="Godfrey J."/>
            <person name="Minx P."/>
            <person name="Mitreva M."/>
            <person name="Roeseler W."/>
            <person name="Tian H."/>
            <person name="Witte H."/>
            <person name="Yang S.P."/>
            <person name="Wilson R.K."/>
            <person name="Sommer R.J."/>
        </authorList>
    </citation>
    <scope>NUCLEOTIDE SEQUENCE [LARGE SCALE GENOMIC DNA]</scope>
    <source>
        <strain evidence="12">PS312</strain>
    </source>
</reference>
<sequence>MLLTDLVTKCLFHSAKSLVIFVVGRSAKLEEESHTFGDLLQFDIEDTYRNLIEAGLRWVKAKVKSEFVAKIDSDTAVHIDRLYSELSRYEEERSDLWIACYSFPESKPVRDTCSPFTRVGYFKFRATRLTKPDRVLGSRPRILDSISPTLFPTYCNGPGYAMSRQLFENIVKRMKKRKVFEVEDAFITGMVASDIGVITMMQGVASPENLEDSDCDTIGPALSILSTHYQLDGSTKSSKNITAAWNFAENCKVS</sequence>
<evidence type="ECO:0000256" key="3">
    <source>
        <dbReference type="ARBA" id="ARBA00022676"/>
    </source>
</evidence>
<evidence type="ECO:0000256" key="1">
    <source>
        <dbReference type="ARBA" id="ARBA00004323"/>
    </source>
</evidence>
<keyword evidence="12" id="KW-1185">Reference proteome</keyword>
<keyword evidence="6" id="KW-0735">Signal-anchor</keyword>
<accession>A0A8R1Z133</accession>